<dbReference type="NCBIfam" id="TIGR03696">
    <property type="entry name" value="Rhs_assc_core"/>
    <property type="match status" value="1"/>
</dbReference>
<sequence length="150" mass="16002">MSKPTQKESTAPRTTLLATDASNSVLTEINDSGLNQASYSAYGHYSSDAQPSSNLGFNGEMRDHITSCYFLGNGNRVYNPVLMRFHSPDKLSPFYAGGLNAYMYCIGDPINHSDPTGNFPIWTRIVGGLASAGIIVGAVSAATDGDTRTI</sequence>
<dbReference type="Pfam" id="PF25023">
    <property type="entry name" value="TEN_YD-shell"/>
    <property type="match status" value="1"/>
</dbReference>
<name>A0ABX4GJS4_9PSED</name>
<evidence type="ECO:0000313" key="4">
    <source>
        <dbReference type="Proteomes" id="UP000216897"/>
    </source>
</evidence>
<evidence type="ECO:0000313" key="3">
    <source>
        <dbReference type="EMBL" id="OZY54327.1"/>
    </source>
</evidence>
<dbReference type="InterPro" id="IPR056823">
    <property type="entry name" value="TEN-like_YD-shell"/>
</dbReference>
<keyword evidence="4" id="KW-1185">Reference proteome</keyword>
<dbReference type="Proteomes" id="UP000216897">
    <property type="component" value="Unassembled WGS sequence"/>
</dbReference>
<evidence type="ECO:0000256" key="1">
    <source>
        <dbReference type="ARBA" id="ARBA00022737"/>
    </source>
</evidence>
<comment type="caution">
    <text evidence="3">The sequence shown here is derived from an EMBL/GenBank/DDBJ whole genome shotgun (WGS) entry which is preliminary data.</text>
</comment>
<reference evidence="3 4" key="1">
    <citation type="submission" date="2017-08" db="EMBL/GenBank/DDBJ databases">
        <title>Genomic and metabolic characterisation of spoilage-associated Pseudomonas species.</title>
        <authorList>
            <person name="Stanborough T."/>
            <person name="Fegan N."/>
            <person name="Powell S.M."/>
            <person name="Singh T."/>
            <person name="Tamplin M.L."/>
            <person name="Chandry P.S."/>
        </authorList>
    </citation>
    <scope>NUCLEOTIDE SEQUENCE [LARGE SCALE GENOMIC DNA]</scope>
    <source>
        <strain evidence="3 4">L1814</strain>
    </source>
</reference>
<feature type="domain" description="Teneurin-like YD-shell" evidence="2">
    <location>
        <begin position="16"/>
        <end position="89"/>
    </location>
</feature>
<dbReference type="SUPFAM" id="SSF56399">
    <property type="entry name" value="ADP-ribosylation"/>
    <property type="match status" value="1"/>
</dbReference>
<dbReference type="RefSeq" id="WP_094988193.1">
    <property type="nucleotide sequence ID" value="NZ_JAAQXW010000013.1"/>
</dbReference>
<dbReference type="Gene3D" id="2.180.10.10">
    <property type="entry name" value="RHS repeat-associated core"/>
    <property type="match status" value="1"/>
</dbReference>
<keyword evidence="1" id="KW-0677">Repeat</keyword>
<evidence type="ECO:0000259" key="2">
    <source>
        <dbReference type="Pfam" id="PF25023"/>
    </source>
</evidence>
<accession>A0ABX4GJS4</accession>
<dbReference type="InterPro" id="IPR022385">
    <property type="entry name" value="Rhs_assc_core"/>
</dbReference>
<proteinExistence type="predicted"/>
<gene>
    <name evidence="3" type="ORF">CJF38_14580</name>
</gene>
<dbReference type="EMBL" id="NQKG01000014">
    <property type="protein sequence ID" value="OZY54327.1"/>
    <property type="molecule type" value="Genomic_DNA"/>
</dbReference>
<protein>
    <recommendedName>
        <fullName evidence="2">Teneurin-like YD-shell domain-containing protein</fullName>
    </recommendedName>
</protein>
<organism evidence="3 4">
    <name type="scientific">Pseudomonas lundensis</name>
    <dbReference type="NCBI Taxonomy" id="86185"/>
    <lineage>
        <taxon>Bacteria</taxon>
        <taxon>Pseudomonadati</taxon>
        <taxon>Pseudomonadota</taxon>
        <taxon>Gammaproteobacteria</taxon>
        <taxon>Pseudomonadales</taxon>
        <taxon>Pseudomonadaceae</taxon>
        <taxon>Pseudomonas</taxon>
    </lineage>
</organism>